<evidence type="ECO:0000313" key="7">
    <source>
        <dbReference type="Proteomes" id="UP001367676"/>
    </source>
</evidence>
<comment type="caution">
    <text evidence="6">The sequence shown here is derived from an EMBL/GenBank/DDBJ whole genome shotgun (WGS) entry which is preliminary data.</text>
</comment>
<organism evidence="6 7">
    <name type="scientific">Parthenolecanium corni</name>
    <dbReference type="NCBI Taxonomy" id="536013"/>
    <lineage>
        <taxon>Eukaryota</taxon>
        <taxon>Metazoa</taxon>
        <taxon>Ecdysozoa</taxon>
        <taxon>Arthropoda</taxon>
        <taxon>Hexapoda</taxon>
        <taxon>Insecta</taxon>
        <taxon>Pterygota</taxon>
        <taxon>Neoptera</taxon>
        <taxon>Paraneoptera</taxon>
        <taxon>Hemiptera</taxon>
        <taxon>Sternorrhyncha</taxon>
        <taxon>Coccoidea</taxon>
        <taxon>Coccidae</taxon>
        <taxon>Parthenolecanium</taxon>
    </lineage>
</organism>
<dbReference type="GO" id="GO:2000436">
    <property type="term" value="P:positive regulation of protein neddylation"/>
    <property type="evidence" value="ECO:0007669"/>
    <property type="project" value="UniProtKB-ARBA"/>
</dbReference>
<dbReference type="Gene3D" id="1.10.238.10">
    <property type="entry name" value="EF-hand"/>
    <property type="match status" value="1"/>
</dbReference>
<dbReference type="EMBL" id="JBBCAQ010000037">
    <property type="protein sequence ID" value="KAK7574283.1"/>
    <property type="molecule type" value="Genomic_DNA"/>
</dbReference>
<dbReference type="Proteomes" id="UP001367676">
    <property type="component" value="Unassembled WGS sequence"/>
</dbReference>
<dbReference type="GO" id="GO:0000151">
    <property type="term" value="C:ubiquitin ligase complex"/>
    <property type="evidence" value="ECO:0007669"/>
    <property type="project" value="TreeGrafter"/>
</dbReference>
<proteinExistence type="predicted"/>
<evidence type="ECO:0000259" key="5">
    <source>
        <dbReference type="PROSITE" id="PS51229"/>
    </source>
</evidence>
<name>A0AAN9T5J0_9HEMI</name>
<dbReference type="PANTHER" id="PTHR12281:SF31">
    <property type="entry name" value="DCN1-LIKE PROTEIN 3"/>
    <property type="match status" value="1"/>
</dbReference>
<feature type="region of interest" description="Disordered" evidence="4">
    <location>
        <begin position="48"/>
        <end position="80"/>
    </location>
</feature>
<protein>
    <recommendedName>
        <fullName evidence="3">Defective in cullin neddylation protein</fullName>
    </recommendedName>
</protein>
<reference evidence="6 7" key="1">
    <citation type="submission" date="2024-03" db="EMBL/GenBank/DDBJ databases">
        <title>Adaptation during the transition from Ophiocordyceps entomopathogen to insect associate is accompanied by gene loss and intensified selection.</title>
        <authorList>
            <person name="Ward C.M."/>
            <person name="Onetto C.A."/>
            <person name="Borneman A.R."/>
        </authorList>
    </citation>
    <scope>NUCLEOTIDE SEQUENCE [LARGE SCALE GENOMIC DNA]</scope>
    <source>
        <strain evidence="6">AWRI1</strain>
        <tissue evidence="6">Single Adult Female</tissue>
    </source>
</reference>
<dbReference type="GO" id="GO:0097602">
    <property type="term" value="F:cullin family protein binding"/>
    <property type="evidence" value="ECO:0007669"/>
    <property type="project" value="TreeGrafter"/>
</dbReference>
<feature type="compositionally biased region" description="Polar residues" evidence="4">
    <location>
        <begin position="48"/>
        <end position="60"/>
    </location>
</feature>
<evidence type="ECO:0000313" key="6">
    <source>
        <dbReference type="EMBL" id="KAK7574283.1"/>
    </source>
</evidence>
<dbReference type="FunFam" id="1.10.238.200:FF:000003">
    <property type="entry name" value="DCN1-like protein 3"/>
    <property type="match status" value="1"/>
</dbReference>
<evidence type="ECO:0000256" key="1">
    <source>
        <dbReference type="ARBA" id="ARBA00022786"/>
    </source>
</evidence>
<dbReference type="GO" id="GO:0045116">
    <property type="term" value="P:protein neddylation"/>
    <property type="evidence" value="ECO:0007669"/>
    <property type="project" value="TreeGrafter"/>
</dbReference>
<gene>
    <name evidence="6" type="ORF">V9T40_011474</name>
</gene>
<dbReference type="GO" id="GO:0005886">
    <property type="term" value="C:plasma membrane"/>
    <property type="evidence" value="ECO:0007669"/>
    <property type="project" value="UniProtKB-ARBA"/>
</dbReference>
<dbReference type="InterPro" id="IPR014764">
    <property type="entry name" value="DCN-prot"/>
</dbReference>
<dbReference type="Gene3D" id="1.10.238.200">
    <property type="entry name" value="Cullin, PONY binding domain"/>
    <property type="match status" value="1"/>
</dbReference>
<accession>A0AAN9T5J0</accession>
<dbReference type="GO" id="GO:0032182">
    <property type="term" value="F:ubiquitin-like protein binding"/>
    <property type="evidence" value="ECO:0007669"/>
    <property type="project" value="TreeGrafter"/>
</dbReference>
<dbReference type="FunFam" id="1.10.238.10:FF:000030">
    <property type="entry name" value="DCN1-like protein"/>
    <property type="match status" value="1"/>
</dbReference>
<comment type="function">
    <text evidence="2">Promotes neddylation of cullin components of SCF-type E3 ubiquitin ligase complexes and thus regulates SCF-type complex activity. Function promotes cell proliferation.</text>
</comment>
<dbReference type="GO" id="GO:0031624">
    <property type="term" value="F:ubiquitin conjugating enzyme binding"/>
    <property type="evidence" value="ECO:0007669"/>
    <property type="project" value="TreeGrafter"/>
</dbReference>
<dbReference type="Pfam" id="PF03556">
    <property type="entry name" value="Cullin_binding"/>
    <property type="match status" value="1"/>
</dbReference>
<evidence type="ECO:0000256" key="4">
    <source>
        <dbReference type="SAM" id="MobiDB-lite"/>
    </source>
</evidence>
<dbReference type="PANTHER" id="PTHR12281">
    <property type="entry name" value="RP42 RELATED"/>
    <property type="match status" value="1"/>
</dbReference>
<dbReference type="AlphaFoldDB" id="A0AAN9T5J0"/>
<evidence type="ECO:0000256" key="3">
    <source>
        <dbReference type="RuleBase" id="RU410713"/>
    </source>
</evidence>
<dbReference type="PROSITE" id="PS51229">
    <property type="entry name" value="DCUN1"/>
    <property type="match status" value="1"/>
</dbReference>
<evidence type="ECO:0000256" key="2">
    <source>
        <dbReference type="ARBA" id="ARBA00059219"/>
    </source>
</evidence>
<keyword evidence="1" id="KW-0833">Ubl conjugation pathway</keyword>
<sequence>MGKCLSCYKASNAPGGCMNESSNSLKNKTDKQNSTIILEQEQNMPLATTGVNRNFNGSRKLSSRKNSEEIVADNCPKSSPSVSKRHFHQFFGNKVANAEEKQMKRTLPLETKLDYLFDKYKDAEDEHFILADGVERLCSDLNLRPDDFKVLILAWKFNADQMYQFSRQEFLNGCKVLDAENISQINSRLSECVAELKNDPSQFKNLYKFTFKFGLDRAGGQRILPIDMAICLWKLVFTLNKPPILDRWLTFLQSDKTHIRGVPRDTWNMFLNFTETIGNDLSTYNDAEAWPSIFDDFVEYENDRLNQNVVSSDAERQNSINEKCKTDSGVIPAI</sequence>
<dbReference type="InterPro" id="IPR042460">
    <property type="entry name" value="DCN1-like_PONY"/>
</dbReference>
<dbReference type="InterPro" id="IPR005176">
    <property type="entry name" value="PONY_dom"/>
</dbReference>
<feature type="domain" description="DCUN1" evidence="5">
    <location>
        <begin position="108"/>
        <end position="302"/>
    </location>
</feature>
<comment type="function">
    <text evidence="3">Neddylation of cullins play an essential role in the regulation of SCF-type complexes activity.</text>
</comment>
<keyword evidence="7" id="KW-1185">Reference proteome</keyword>